<protein>
    <submittedName>
        <fullName evidence="1">Uncharacterized protein</fullName>
    </submittedName>
</protein>
<reference evidence="1" key="2">
    <citation type="journal article" date="2015" name="Fish Shellfish Immunol.">
        <title>Early steps in the European eel (Anguilla anguilla)-Vibrio vulnificus interaction in the gills: Role of the RtxA13 toxin.</title>
        <authorList>
            <person name="Callol A."/>
            <person name="Pajuelo D."/>
            <person name="Ebbesson L."/>
            <person name="Teles M."/>
            <person name="MacKenzie S."/>
            <person name="Amaro C."/>
        </authorList>
    </citation>
    <scope>NUCLEOTIDE SEQUENCE</scope>
</reference>
<organism evidence="1">
    <name type="scientific">Anguilla anguilla</name>
    <name type="common">European freshwater eel</name>
    <name type="synonym">Muraena anguilla</name>
    <dbReference type="NCBI Taxonomy" id="7936"/>
    <lineage>
        <taxon>Eukaryota</taxon>
        <taxon>Metazoa</taxon>
        <taxon>Chordata</taxon>
        <taxon>Craniata</taxon>
        <taxon>Vertebrata</taxon>
        <taxon>Euteleostomi</taxon>
        <taxon>Actinopterygii</taxon>
        <taxon>Neopterygii</taxon>
        <taxon>Teleostei</taxon>
        <taxon>Anguilliformes</taxon>
        <taxon>Anguillidae</taxon>
        <taxon>Anguilla</taxon>
    </lineage>
</organism>
<dbReference type="AlphaFoldDB" id="A0A0E9S3L8"/>
<reference evidence="1" key="1">
    <citation type="submission" date="2014-11" db="EMBL/GenBank/DDBJ databases">
        <authorList>
            <person name="Amaro Gonzalez C."/>
        </authorList>
    </citation>
    <scope>NUCLEOTIDE SEQUENCE</scope>
</reference>
<evidence type="ECO:0000313" key="1">
    <source>
        <dbReference type="EMBL" id="JAH35143.1"/>
    </source>
</evidence>
<accession>A0A0E9S3L8</accession>
<dbReference type="EMBL" id="GBXM01073434">
    <property type="protein sequence ID" value="JAH35143.1"/>
    <property type="molecule type" value="Transcribed_RNA"/>
</dbReference>
<sequence length="25" mass="3121">MWIKVMVLNDRQYRTRLRYTAFSTA</sequence>
<proteinExistence type="predicted"/>
<name>A0A0E9S3L8_ANGAN</name>